<evidence type="ECO:0000313" key="4">
    <source>
        <dbReference type="Proteomes" id="UP000618051"/>
    </source>
</evidence>
<name>A0A835TVX4_9PASS</name>
<evidence type="ECO:0000313" key="2">
    <source>
        <dbReference type="EMBL" id="KAG0121127.1"/>
    </source>
</evidence>
<reference evidence="3" key="3">
    <citation type="submission" date="2022-01" db="EMBL/GenBank/DDBJ databases">
        <authorList>
            <person name="Rubenstein D.R."/>
        </authorList>
    </citation>
    <scope>NUCLEOTIDE SEQUENCE</scope>
    <source>
        <strain evidence="3">SS15</strain>
        <tissue evidence="3">Liver</tissue>
    </source>
</reference>
<keyword evidence="1" id="KW-1133">Transmembrane helix</keyword>
<feature type="transmembrane region" description="Helical" evidence="1">
    <location>
        <begin position="290"/>
        <end position="313"/>
    </location>
</feature>
<evidence type="ECO:0000313" key="3">
    <source>
        <dbReference type="EMBL" id="KAI1236242.1"/>
    </source>
</evidence>
<dbReference type="Proteomes" id="UP000618051">
    <property type="component" value="Unassembled WGS sequence"/>
</dbReference>
<protein>
    <submittedName>
        <fullName evidence="2">Uncharacterized protein</fullName>
    </submittedName>
</protein>
<keyword evidence="4" id="KW-1185">Reference proteome</keyword>
<comment type="caution">
    <text evidence="2">The sequence shown here is derived from an EMBL/GenBank/DDBJ whole genome shotgun (WGS) entry which is preliminary data.</text>
</comment>
<accession>A0A835TVX4</accession>
<gene>
    <name evidence="3" type="ORF">IHE44_0001521</name>
    <name evidence="2" type="ORF">IHE44_011292</name>
</gene>
<dbReference type="EMBL" id="JADDUC020000010">
    <property type="protein sequence ID" value="KAI1236242.1"/>
    <property type="molecule type" value="Genomic_DNA"/>
</dbReference>
<proteinExistence type="predicted"/>
<organism evidence="2">
    <name type="scientific">Lamprotornis superbus</name>
    <dbReference type="NCBI Taxonomy" id="245042"/>
    <lineage>
        <taxon>Eukaryota</taxon>
        <taxon>Metazoa</taxon>
        <taxon>Chordata</taxon>
        <taxon>Craniata</taxon>
        <taxon>Vertebrata</taxon>
        <taxon>Euteleostomi</taxon>
        <taxon>Archelosauria</taxon>
        <taxon>Archosauria</taxon>
        <taxon>Dinosauria</taxon>
        <taxon>Saurischia</taxon>
        <taxon>Theropoda</taxon>
        <taxon>Coelurosauria</taxon>
        <taxon>Aves</taxon>
        <taxon>Neognathae</taxon>
        <taxon>Neoaves</taxon>
        <taxon>Telluraves</taxon>
        <taxon>Australaves</taxon>
        <taxon>Passeriformes</taxon>
        <taxon>Sturnidae</taxon>
        <taxon>Lamprotornis</taxon>
    </lineage>
</organism>
<sequence length="389" mass="42682">MDAVSRSLWLPPWSKTCAEELDLCSARLCLCISCWPCGYAAANHRRLYPLLLLQVVSDAYSPAFLCSLSFGDNSSLLVRGGRPNAGSNTALQNLPFCKAMKAIYMIILKSCCERTNFQISACASQEISTGQRSPSDPLWALTHIWKAWDLLPYELFEPSQQESGAVCRKAPPPSWFVLQFCLSHASVFSPYLLSSDALGWVSIDFRGSTLNACDNPPSILIFTGSQITIEGGRLERKEVKSSYLDCIDSLKQVCIEPKPMGLVLAKDSDLDGNESSLESSQSMAICLLALLYQVLGFSPCSISASVCLFSFLLKKTLTLVFDMSPKFQMENRPEVCAVKGLPRPFPSLENHSIVHHLARGATMQERIISPGMAAHGRCGCQGLVVFKLS</sequence>
<keyword evidence="1" id="KW-0472">Membrane</keyword>
<evidence type="ECO:0000256" key="1">
    <source>
        <dbReference type="SAM" id="Phobius"/>
    </source>
</evidence>
<reference evidence="2" key="1">
    <citation type="submission" date="2020-10" db="EMBL/GenBank/DDBJ databases">
        <title>Feather gene expression reveals the developmental basis of iridescence in African starlings.</title>
        <authorList>
            <person name="Rubenstein D.R."/>
        </authorList>
    </citation>
    <scope>NUCLEOTIDE SEQUENCE</scope>
    <source>
        <strain evidence="2">SS15</strain>
        <tissue evidence="2">Liver</tissue>
    </source>
</reference>
<keyword evidence="1" id="KW-0812">Transmembrane</keyword>
<dbReference type="EMBL" id="JADDUC010000052">
    <property type="protein sequence ID" value="KAG0121127.1"/>
    <property type="molecule type" value="Genomic_DNA"/>
</dbReference>
<dbReference type="AlphaFoldDB" id="A0A835TVX4"/>
<reference evidence="3 4" key="2">
    <citation type="journal article" date="2021" name="J. Hered.">
        <title>Feather Gene Expression Elucidates the Developmental Basis of Plumage Iridescence in African Starlings.</title>
        <authorList>
            <person name="Rubenstein D.R."/>
            <person name="Corvelo A."/>
            <person name="MacManes M.D."/>
            <person name="Maia R."/>
            <person name="Narzisi G."/>
            <person name="Rousaki A."/>
            <person name="Vandenabeele P."/>
            <person name="Shawkey M.D."/>
            <person name="Solomon J."/>
        </authorList>
    </citation>
    <scope>NUCLEOTIDE SEQUENCE [LARGE SCALE GENOMIC DNA]</scope>
    <source>
        <strain evidence="3">SS15</strain>
    </source>
</reference>